<organism evidence="1 2">
    <name type="scientific">Trifolium pratense</name>
    <name type="common">Red clover</name>
    <dbReference type="NCBI Taxonomy" id="57577"/>
    <lineage>
        <taxon>Eukaryota</taxon>
        <taxon>Viridiplantae</taxon>
        <taxon>Streptophyta</taxon>
        <taxon>Embryophyta</taxon>
        <taxon>Tracheophyta</taxon>
        <taxon>Spermatophyta</taxon>
        <taxon>Magnoliopsida</taxon>
        <taxon>eudicotyledons</taxon>
        <taxon>Gunneridae</taxon>
        <taxon>Pentapetalae</taxon>
        <taxon>rosids</taxon>
        <taxon>fabids</taxon>
        <taxon>Fabales</taxon>
        <taxon>Fabaceae</taxon>
        <taxon>Papilionoideae</taxon>
        <taxon>50 kb inversion clade</taxon>
        <taxon>NPAAA clade</taxon>
        <taxon>Hologalegina</taxon>
        <taxon>IRL clade</taxon>
        <taxon>Trifolieae</taxon>
        <taxon>Trifolium</taxon>
    </lineage>
</organism>
<comment type="caution">
    <text evidence="1">The sequence shown here is derived from an EMBL/GenBank/DDBJ whole genome shotgun (WGS) entry which is preliminary data.</text>
</comment>
<proteinExistence type="predicted"/>
<evidence type="ECO:0000313" key="1">
    <source>
        <dbReference type="EMBL" id="CAJ2651193.1"/>
    </source>
</evidence>
<dbReference type="Proteomes" id="UP001177021">
    <property type="component" value="Unassembled WGS sequence"/>
</dbReference>
<dbReference type="EMBL" id="CASHSV030000121">
    <property type="protein sequence ID" value="CAJ2651193.1"/>
    <property type="molecule type" value="Genomic_DNA"/>
</dbReference>
<reference evidence="1" key="1">
    <citation type="submission" date="2023-10" db="EMBL/GenBank/DDBJ databases">
        <authorList>
            <person name="Rodriguez Cubillos JULIANA M."/>
            <person name="De Vega J."/>
        </authorList>
    </citation>
    <scope>NUCLEOTIDE SEQUENCE</scope>
</reference>
<gene>
    <name evidence="1" type="ORF">MILVUS5_LOCUS18876</name>
</gene>
<keyword evidence="2" id="KW-1185">Reference proteome</keyword>
<name>A0ACB0K4R7_TRIPR</name>
<protein>
    <submittedName>
        <fullName evidence="1">Uncharacterized protein</fullName>
    </submittedName>
</protein>
<sequence>MCENYSAQHRLNSLEAKSIFDFLSFLLLVENPFPPSQVHVPPLLKLAYANLCSQPSIGVVRILRIKGTRRIGRIWVKPKFDLRVFLMSNSCISMTVAVSPVGSTNNFHTSWTIEAAQRCQCEPLISTTLQI</sequence>
<accession>A0ACB0K4R7</accession>
<evidence type="ECO:0000313" key="2">
    <source>
        <dbReference type="Proteomes" id="UP001177021"/>
    </source>
</evidence>